<protein>
    <recommendedName>
        <fullName evidence="3">SGNH hydrolase-type esterase domain-containing protein</fullName>
    </recommendedName>
</protein>
<evidence type="ECO:0000313" key="2">
    <source>
        <dbReference type="Proteomes" id="UP000751190"/>
    </source>
</evidence>
<gene>
    <name evidence="1" type="ORF">KFE25_004911</name>
</gene>
<dbReference type="InterPro" id="IPR036514">
    <property type="entry name" value="SGNH_hydro_sf"/>
</dbReference>
<dbReference type="Proteomes" id="UP000751190">
    <property type="component" value="Unassembled WGS sequence"/>
</dbReference>
<dbReference type="OMA" id="ISHHIMH"/>
<sequence length="335" mass="35229">MAALIALAGASGAGQVPAFLVGTGYEAWRYDAPMCEADGVCHEQPDTPTPRARFGTKSATTLEQWHRAHELLVADAAAAAKSASLVLVGDSIFEKLRGSVMGTRFTFLFCPVDTLAALGAARGFRAPLALAIAGDMTQHILWRLQNGELPAQMRARRDVTYGLLAGTNNLAYGHSPTESARGVGAIARELLRTTRGSVAVSLILARAGSRRSLKRICPPRCAPNGRPFVEWDALLAPANDAIVAEVTRLRAEFPRRIAVADCGEALLIRRASTPDAAGARAPAAVLNRSLVPDGTHPNCGGYKRWLPCFLGALRSLADEPSVGGSAGAAFGPGRS</sequence>
<reference evidence="1" key="1">
    <citation type="submission" date="2021-05" db="EMBL/GenBank/DDBJ databases">
        <title>The genome of the haptophyte Pavlova lutheri (Diacronema luteri, Pavlovales) - a model for lipid biosynthesis in eukaryotic algae.</title>
        <authorList>
            <person name="Hulatt C.J."/>
            <person name="Posewitz M.C."/>
        </authorList>
    </citation>
    <scope>NUCLEOTIDE SEQUENCE</scope>
    <source>
        <strain evidence="1">NIVA-4/92</strain>
    </source>
</reference>
<dbReference type="AlphaFoldDB" id="A0A8J6CB74"/>
<evidence type="ECO:0008006" key="3">
    <source>
        <dbReference type="Google" id="ProtNLM"/>
    </source>
</evidence>
<name>A0A8J6CB74_DIALT</name>
<comment type="caution">
    <text evidence="1">The sequence shown here is derived from an EMBL/GenBank/DDBJ whole genome shotgun (WGS) entry which is preliminary data.</text>
</comment>
<proteinExistence type="predicted"/>
<dbReference type="Gene3D" id="3.40.50.1110">
    <property type="entry name" value="SGNH hydrolase"/>
    <property type="match status" value="1"/>
</dbReference>
<organism evidence="1 2">
    <name type="scientific">Diacronema lutheri</name>
    <name type="common">Unicellular marine alga</name>
    <name type="synonym">Monochrysis lutheri</name>
    <dbReference type="NCBI Taxonomy" id="2081491"/>
    <lineage>
        <taxon>Eukaryota</taxon>
        <taxon>Haptista</taxon>
        <taxon>Haptophyta</taxon>
        <taxon>Pavlovophyceae</taxon>
        <taxon>Pavlovales</taxon>
        <taxon>Pavlovaceae</taxon>
        <taxon>Diacronema</taxon>
    </lineage>
</organism>
<evidence type="ECO:0000313" key="1">
    <source>
        <dbReference type="EMBL" id="KAG8463400.1"/>
    </source>
</evidence>
<dbReference type="EMBL" id="JAGTXO010000016">
    <property type="protein sequence ID" value="KAG8463400.1"/>
    <property type="molecule type" value="Genomic_DNA"/>
</dbReference>
<keyword evidence="2" id="KW-1185">Reference proteome</keyword>
<dbReference type="SUPFAM" id="SSF52266">
    <property type="entry name" value="SGNH hydrolase"/>
    <property type="match status" value="1"/>
</dbReference>
<dbReference type="OrthoDB" id="505607at2759"/>
<accession>A0A8J6CB74</accession>